<name>A0A174PVD4_9CLOT</name>
<dbReference type="InterPro" id="IPR019734">
    <property type="entry name" value="TPR_rpt"/>
</dbReference>
<gene>
    <name evidence="2" type="ORF">ERS852568_00191</name>
</gene>
<feature type="repeat" description="TPR" evidence="1">
    <location>
        <begin position="46"/>
        <end position="79"/>
    </location>
</feature>
<evidence type="ECO:0000313" key="2">
    <source>
        <dbReference type="EMBL" id="CUP62335.1"/>
    </source>
</evidence>
<dbReference type="Proteomes" id="UP000095563">
    <property type="component" value="Unassembled WGS sequence"/>
</dbReference>
<dbReference type="InterPro" id="IPR011990">
    <property type="entry name" value="TPR-like_helical_dom_sf"/>
</dbReference>
<dbReference type="Gene3D" id="1.25.40.10">
    <property type="entry name" value="Tetratricopeptide repeat domain"/>
    <property type="match status" value="1"/>
</dbReference>
<dbReference type="RefSeq" id="WP_055206046.1">
    <property type="nucleotide sequence ID" value="NZ_CZBO01000001.1"/>
</dbReference>
<dbReference type="AlphaFoldDB" id="A0A174PVD4"/>
<evidence type="ECO:0000313" key="3">
    <source>
        <dbReference type="Proteomes" id="UP000095563"/>
    </source>
</evidence>
<dbReference type="PROSITE" id="PS50005">
    <property type="entry name" value="TPR"/>
    <property type="match status" value="1"/>
</dbReference>
<organism evidence="2 3">
    <name type="scientific">Clostridium baratii</name>
    <dbReference type="NCBI Taxonomy" id="1561"/>
    <lineage>
        <taxon>Bacteria</taxon>
        <taxon>Bacillati</taxon>
        <taxon>Bacillota</taxon>
        <taxon>Clostridia</taxon>
        <taxon>Eubacteriales</taxon>
        <taxon>Clostridiaceae</taxon>
        <taxon>Clostridium</taxon>
    </lineage>
</organism>
<dbReference type="EMBL" id="CZBO01000001">
    <property type="protein sequence ID" value="CUP62335.1"/>
    <property type="molecule type" value="Genomic_DNA"/>
</dbReference>
<reference evidence="2 3" key="1">
    <citation type="submission" date="2015-09" db="EMBL/GenBank/DDBJ databases">
        <authorList>
            <consortium name="Pathogen Informatics"/>
        </authorList>
    </citation>
    <scope>NUCLEOTIDE SEQUENCE [LARGE SCALE GENOMIC DNA]</scope>
    <source>
        <strain evidence="2 3">2789STDY5834956</strain>
    </source>
</reference>
<dbReference type="SUPFAM" id="SSF48452">
    <property type="entry name" value="TPR-like"/>
    <property type="match status" value="1"/>
</dbReference>
<keyword evidence="1" id="KW-0802">TPR repeat</keyword>
<accession>A0A174PVD4</accession>
<protein>
    <submittedName>
        <fullName evidence="2">Uncharacterized protein</fullName>
    </submittedName>
</protein>
<evidence type="ECO:0000256" key="1">
    <source>
        <dbReference type="PROSITE-ProRule" id="PRU00339"/>
    </source>
</evidence>
<proteinExistence type="predicted"/>
<sequence length="113" mass="12634">MRKRAILVAGALVGVLLIGLIGTKVIENNKVENSLTNGVKSKNSRINNLIKEGLAKIEDNKFEEAIQIFDRVLQVDPNNKEAKELRQNAQNAVSLLDSNNSEEYKMIKESFTH</sequence>